<dbReference type="SMART" id="SM00248">
    <property type="entry name" value="ANK"/>
    <property type="match status" value="8"/>
</dbReference>
<feature type="repeat" description="ANK" evidence="3">
    <location>
        <begin position="251"/>
        <end position="283"/>
    </location>
</feature>
<feature type="repeat" description="ANK" evidence="3">
    <location>
        <begin position="54"/>
        <end position="81"/>
    </location>
</feature>
<evidence type="ECO:0000313" key="5">
    <source>
        <dbReference type="RefSeq" id="XP_011503576.1"/>
    </source>
</evidence>
<dbReference type="InterPro" id="IPR036770">
    <property type="entry name" value="Ankyrin_rpt-contain_sf"/>
</dbReference>
<dbReference type="PANTHER" id="PTHR24198">
    <property type="entry name" value="ANKYRIN REPEAT AND PROTEIN KINASE DOMAIN-CONTAINING PROTEIN"/>
    <property type="match status" value="1"/>
</dbReference>
<dbReference type="PROSITE" id="PS50088">
    <property type="entry name" value="ANK_REPEAT"/>
    <property type="match status" value="7"/>
</dbReference>
<evidence type="ECO:0000313" key="4">
    <source>
        <dbReference type="Proteomes" id="UP000695007"/>
    </source>
</evidence>
<dbReference type="Pfam" id="PF12796">
    <property type="entry name" value="Ank_2"/>
    <property type="match status" value="2"/>
</dbReference>
<dbReference type="PROSITE" id="PS50297">
    <property type="entry name" value="ANK_REP_REGION"/>
    <property type="match status" value="7"/>
</dbReference>
<feature type="repeat" description="ANK" evidence="3">
    <location>
        <begin position="82"/>
        <end position="114"/>
    </location>
</feature>
<dbReference type="AlphaFoldDB" id="A0AAJ6YSU2"/>
<dbReference type="InterPro" id="IPR002110">
    <property type="entry name" value="Ankyrin_rpt"/>
</dbReference>
<dbReference type="SUPFAM" id="SSF48403">
    <property type="entry name" value="Ankyrin repeat"/>
    <property type="match status" value="1"/>
</dbReference>
<keyword evidence="1" id="KW-0677">Repeat</keyword>
<evidence type="ECO:0000256" key="2">
    <source>
        <dbReference type="ARBA" id="ARBA00023043"/>
    </source>
</evidence>
<keyword evidence="4" id="KW-1185">Reference proteome</keyword>
<feature type="repeat" description="ANK" evidence="3">
    <location>
        <begin position="148"/>
        <end position="182"/>
    </location>
</feature>
<dbReference type="Proteomes" id="UP000695007">
    <property type="component" value="Unplaced"/>
</dbReference>
<proteinExistence type="predicted"/>
<dbReference type="PANTHER" id="PTHR24198:SF165">
    <property type="entry name" value="ANKYRIN REPEAT-CONTAINING PROTEIN-RELATED"/>
    <property type="match status" value="1"/>
</dbReference>
<reference evidence="5" key="1">
    <citation type="submission" date="2025-08" db="UniProtKB">
        <authorList>
            <consortium name="RefSeq"/>
        </authorList>
    </citation>
    <scope>IDENTIFICATION</scope>
</reference>
<dbReference type="Gene3D" id="1.25.40.20">
    <property type="entry name" value="Ankyrin repeat-containing domain"/>
    <property type="match status" value="1"/>
</dbReference>
<keyword evidence="2 3" id="KW-0040">ANK repeat</keyword>
<dbReference type="KEGG" id="csol:105366736"/>
<feature type="repeat" description="ANK" evidence="3">
    <location>
        <begin position="115"/>
        <end position="147"/>
    </location>
</feature>
<dbReference type="GeneID" id="105366736"/>
<evidence type="ECO:0000256" key="3">
    <source>
        <dbReference type="PROSITE-ProRule" id="PRU00023"/>
    </source>
</evidence>
<name>A0AAJ6YSU2_9HYME</name>
<evidence type="ECO:0000256" key="1">
    <source>
        <dbReference type="ARBA" id="ARBA00022737"/>
    </source>
</evidence>
<dbReference type="RefSeq" id="XP_011503576.1">
    <property type="nucleotide sequence ID" value="XM_011505274.1"/>
</dbReference>
<organism evidence="4 5">
    <name type="scientific">Ceratosolen solmsi marchali</name>
    <dbReference type="NCBI Taxonomy" id="326594"/>
    <lineage>
        <taxon>Eukaryota</taxon>
        <taxon>Metazoa</taxon>
        <taxon>Ecdysozoa</taxon>
        <taxon>Arthropoda</taxon>
        <taxon>Hexapoda</taxon>
        <taxon>Insecta</taxon>
        <taxon>Pterygota</taxon>
        <taxon>Neoptera</taxon>
        <taxon>Endopterygota</taxon>
        <taxon>Hymenoptera</taxon>
        <taxon>Apocrita</taxon>
        <taxon>Proctotrupomorpha</taxon>
        <taxon>Chalcidoidea</taxon>
        <taxon>Agaonidae</taxon>
        <taxon>Agaoninae</taxon>
        <taxon>Ceratosolen</taxon>
    </lineage>
</organism>
<feature type="repeat" description="ANK" evidence="3">
    <location>
        <begin position="183"/>
        <end position="215"/>
    </location>
</feature>
<gene>
    <name evidence="5" type="primary">LOC105366736</name>
</gene>
<accession>A0AAJ6YSU2</accession>
<sequence>MLFSSKQLSLCLYTAMMNNFLEIAKLLIRYGANVSERLPIQSSRLDNKYQVPYLHMALKCKDKDLIKLLLDHGANVNDVNNTGENSLHLALHTHDLTILELLLEKSCDLQAISTWGVTILNTAILRGNINAVSMILKAGADIKAQHHTGLTPMHFAAMSDVDNTNIAELLLARGVPVDDGDKDLVKPLHLALEYNNKRMMYFLVKHGANINSKTESSLFPLYLAVQFNHSSTVEFLLDKGAKINEVAEKYRLFSALHIACMMESEEKINVLLEYGADINIGSSNKTAFSMIENKCTRSAHIMIKHMVKMNDQHLMVNEKDMQSICKSKNLKLFYEQCCNEIIRMKYYKVYNNISYYYVLICHKKKLIPLARNLNFTKAFQFRDKLKMFPIYAAEMKVKFRRAEIMNKASQLILSEVFRTKSQAKLLK</sequence>
<feature type="repeat" description="ANK" evidence="3">
    <location>
        <begin position="216"/>
        <end position="248"/>
    </location>
</feature>
<protein>
    <submittedName>
        <fullName evidence="5">Ankyrin-3-like</fullName>
    </submittedName>
</protein>
<dbReference type="Pfam" id="PF13637">
    <property type="entry name" value="Ank_4"/>
    <property type="match status" value="1"/>
</dbReference>